<dbReference type="AlphaFoldDB" id="A0A9E8MIW8"/>
<accession>A0A9E8MIW8</accession>
<proteinExistence type="predicted"/>
<gene>
    <name evidence="2" type="ORF">OVN18_07310</name>
</gene>
<feature type="transmembrane region" description="Helical" evidence="1">
    <location>
        <begin position="92"/>
        <end position="110"/>
    </location>
</feature>
<dbReference type="EMBL" id="CP113089">
    <property type="protein sequence ID" value="WAB80385.1"/>
    <property type="molecule type" value="Genomic_DNA"/>
</dbReference>
<keyword evidence="3" id="KW-1185">Reference proteome</keyword>
<feature type="transmembrane region" description="Helical" evidence="1">
    <location>
        <begin position="57"/>
        <end position="80"/>
    </location>
</feature>
<evidence type="ECO:0000313" key="2">
    <source>
        <dbReference type="EMBL" id="WAB80385.1"/>
    </source>
</evidence>
<keyword evidence="1" id="KW-1133">Transmembrane helix</keyword>
<feature type="transmembrane region" description="Helical" evidence="1">
    <location>
        <begin position="9"/>
        <end position="37"/>
    </location>
</feature>
<sequence>MIRRRPIRYLLLGLTGGVAATSVAGGIALITGAIWPGALSGISPPLEYLEGSPFDSYLLPGIALALIVGGLHGVAFTAVLQRMNRANLAVTIAAYAIVIWIIVQMTIIPFSILQTVYLAVGLAEIGLVLIVLGVFSDDREPPRHRPPDEARLAMRHRIGVG</sequence>
<keyword evidence="1" id="KW-0472">Membrane</keyword>
<evidence type="ECO:0000313" key="3">
    <source>
        <dbReference type="Proteomes" id="UP001164706"/>
    </source>
</evidence>
<organism evidence="2 3">
    <name type="scientific">Microcella daejeonensis</name>
    <dbReference type="NCBI Taxonomy" id="2994971"/>
    <lineage>
        <taxon>Bacteria</taxon>
        <taxon>Bacillati</taxon>
        <taxon>Actinomycetota</taxon>
        <taxon>Actinomycetes</taxon>
        <taxon>Micrococcales</taxon>
        <taxon>Microbacteriaceae</taxon>
        <taxon>Microcella</taxon>
    </lineage>
</organism>
<dbReference type="RefSeq" id="WP_267780053.1">
    <property type="nucleotide sequence ID" value="NZ_CP113089.1"/>
</dbReference>
<feature type="transmembrane region" description="Helical" evidence="1">
    <location>
        <begin position="116"/>
        <end position="135"/>
    </location>
</feature>
<keyword evidence="1" id="KW-0812">Transmembrane</keyword>
<protein>
    <submittedName>
        <fullName evidence="2">Uncharacterized protein</fullName>
    </submittedName>
</protein>
<dbReference type="Proteomes" id="UP001164706">
    <property type="component" value="Chromosome"/>
</dbReference>
<dbReference type="KEGG" id="mdb:OVN18_07310"/>
<evidence type="ECO:0000256" key="1">
    <source>
        <dbReference type="SAM" id="Phobius"/>
    </source>
</evidence>
<reference evidence="2" key="1">
    <citation type="submission" date="2022-11" db="EMBL/GenBank/DDBJ databases">
        <title>Description of Microcella daejonensis nov. sp, isolated from riverside soil.</title>
        <authorList>
            <person name="Molina K.M."/>
            <person name="Kim S.B."/>
        </authorList>
    </citation>
    <scope>NUCLEOTIDE SEQUENCE</scope>
    <source>
        <strain evidence="2">MMS21-STM12</strain>
    </source>
</reference>
<name>A0A9E8MIW8_9MICO</name>